<reference evidence="1" key="2">
    <citation type="submission" date="2015-06" db="UniProtKB">
        <authorList>
            <consortium name="EnsemblPlants"/>
        </authorList>
    </citation>
    <scope>IDENTIFICATION</scope>
    <source>
        <strain evidence="1">DM1-3 516 R44</strain>
    </source>
</reference>
<protein>
    <submittedName>
        <fullName evidence="1">Uncharacterized protein</fullName>
    </submittedName>
</protein>
<sequence>MVTETPNLLRVWWYNLNAYQKRELSIHLGHLPSIMNLEVWHEFIEVVTRFWDDERMVFRFGDVEMTPTVEEIRDCLDNVGMCQKRKNIQIITFCYRIS</sequence>
<dbReference type="AlphaFoldDB" id="M0ZX33"/>
<dbReference type="EnsemblPlants" id="PGSC0003DMT400009891">
    <property type="protein sequence ID" value="PGSC0003DMT400009891"/>
    <property type="gene ID" value="PGSC0003DMG400003877"/>
</dbReference>
<organism evidence="1 2">
    <name type="scientific">Solanum tuberosum</name>
    <name type="common">Potato</name>
    <dbReference type="NCBI Taxonomy" id="4113"/>
    <lineage>
        <taxon>Eukaryota</taxon>
        <taxon>Viridiplantae</taxon>
        <taxon>Streptophyta</taxon>
        <taxon>Embryophyta</taxon>
        <taxon>Tracheophyta</taxon>
        <taxon>Spermatophyta</taxon>
        <taxon>Magnoliopsida</taxon>
        <taxon>eudicotyledons</taxon>
        <taxon>Gunneridae</taxon>
        <taxon>Pentapetalae</taxon>
        <taxon>asterids</taxon>
        <taxon>lamiids</taxon>
        <taxon>Solanales</taxon>
        <taxon>Solanaceae</taxon>
        <taxon>Solanoideae</taxon>
        <taxon>Solaneae</taxon>
        <taxon>Solanum</taxon>
    </lineage>
</organism>
<keyword evidence="2" id="KW-1185">Reference proteome</keyword>
<proteinExistence type="predicted"/>
<name>M0ZX33_SOLTU</name>
<dbReference type="Proteomes" id="UP000011115">
    <property type="component" value="Unassembled WGS sequence"/>
</dbReference>
<accession>M0ZX33</accession>
<evidence type="ECO:0000313" key="2">
    <source>
        <dbReference type="Proteomes" id="UP000011115"/>
    </source>
</evidence>
<reference evidence="2" key="1">
    <citation type="journal article" date="2011" name="Nature">
        <title>Genome sequence and analysis of the tuber crop potato.</title>
        <authorList>
            <consortium name="The Potato Genome Sequencing Consortium"/>
        </authorList>
    </citation>
    <scope>NUCLEOTIDE SEQUENCE [LARGE SCALE GENOMIC DNA]</scope>
    <source>
        <strain evidence="2">cv. DM1-3 516 R44</strain>
    </source>
</reference>
<evidence type="ECO:0000313" key="1">
    <source>
        <dbReference type="EnsemblPlants" id="PGSC0003DMT400009891"/>
    </source>
</evidence>
<dbReference type="Gramene" id="PGSC0003DMT400009891">
    <property type="protein sequence ID" value="PGSC0003DMT400009891"/>
    <property type="gene ID" value="PGSC0003DMG400003877"/>
</dbReference>
<dbReference type="HOGENOM" id="CLU_2337698_0_0_1"/>